<accession>A0A1H4TWY4</accession>
<protein>
    <submittedName>
        <fullName evidence="1">Uncharacterized protein</fullName>
    </submittedName>
</protein>
<reference evidence="1 2" key="1">
    <citation type="submission" date="2016-10" db="EMBL/GenBank/DDBJ databases">
        <authorList>
            <person name="de Groot N.N."/>
        </authorList>
    </citation>
    <scope>NUCLEOTIDE SEQUENCE [LARGE SCALE GENOMIC DNA]</scope>
    <source>
        <strain evidence="1 2">AB35.6</strain>
    </source>
</reference>
<evidence type="ECO:0000313" key="2">
    <source>
        <dbReference type="Proteomes" id="UP000182409"/>
    </source>
</evidence>
<dbReference type="AlphaFoldDB" id="A0A1H4TWY4"/>
<dbReference type="Proteomes" id="UP000182409">
    <property type="component" value="Unassembled WGS sequence"/>
</dbReference>
<sequence>MVFLFLCVFAVTALPALIGTYLTWRRREKYTRQHAVMQSWEQS</sequence>
<name>A0A1H4TWY4_9BACT</name>
<proteinExistence type="predicted"/>
<organism evidence="1 2">
    <name type="scientific">Terriglobus roseus</name>
    <dbReference type="NCBI Taxonomy" id="392734"/>
    <lineage>
        <taxon>Bacteria</taxon>
        <taxon>Pseudomonadati</taxon>
        <taxon>Acidobacteriota</taxon>
        <taxon>Terriglobia</taxon>
        <taxon>Terriglobales</taxon>
        <taxon>Acidobacteriaceae</taxon>
        <taxon>Terriglobus</taxon>
    </lineage>
</organism>
<evidence type="ECO:0000313" key="1">
    <source>
        <dbReference type="EMBL" id="SEC60534.1"/>
    </source>
</evidence>
<dbReference type="EMBL" id="FNSD01000001">
    <property type="protein sequence ID" value="SEC60534.1"/>
    <property type="molecule type" value="Genomic_DNA"/>
</dbReference>
<gene>
    <name evidence="1" type="ORF">SAMN05443244_3875</name>
</gene>